<accession>A0A5E7L0Z7</accession>
<dbReference type="OrthoDB" id="8896299at2"/>
<dbReference type="Proteomes" id="UP000385207">
    <property type="component" value="Unassembled WGS sequence"/>
</dbReference>
<evidence type="ECO:0000313" key="3">
    <source>
        <dbReference type="Proteomes" id="UP000385207"/>
    </source>
</evidence>
<protein>
    <recommendedName>
        <fullName evidence="4">Transmembrane protein</fullName>
    </recommendedName>
</protein>
<evidence type="ECO:0000256" key="1">
    <source>
        <dbReference type="SAM" id="Phobius"/>
    </source>
</evidence>
<keyword evidence="1" id="KW-0472">Membrane</keyword>
<dbReference type="AlphaFoldDB" id="A0A5E7L0Z7"/>
<keyword evidence="1" id="KW-0812">Transmembrane</keyword>
<gene>
    <name evidence="2" type="ORF">PS862_02879</name>
</gene>
<evidence type="ECO:0000313" key="2">
    <source>
        <dbReference type="EMBL" id="VVP01644.1"/>
    </source>
</evidence>
<reference evidence="2 3" key="1">
    <citation type="submission" date="2019-09" db="EMBL/GenBank/DDBJ databases">
        <authorList>
            <person name="Chandra G."/>
            <person name="Truman W A."/>
        </authorList>
    </citation>
    <scope>NUCLEOTIDE SEQUENCE [LARGE SCALE GENOMIC DNA]</scope>
    <source>
        <strain evidence="2">PS862</strain>
    </source>
</reference>
<evidence type="ECO:0008006" key="4">
    <source>
        <dbReference type="Google" id="ProtNLM"/>
    </source>
</evidence>
<name>A0A5E7L0Z7_PSEFL</name>
<dbReference type="RefSeq" id="WP_150784194.1">
    <property type="nucleotide sequence ID" value="NZ_CABVII010000011.1"/>
</dbReference>
<proteinExistence type="predicted"/>
<organism evidence="2 3">
    <name type="scientific">Pseudomonas fluorescens</name>
    <dbReference type="NCBI Taxonomy" id="294"/>
    <lineage>
        <taxon>Bacteria</taxon>
        <taxon>Pseudomonadati</taxon>
        <taxon>Pseudomonadota</taxon>
        <taxon>Gammaproteobacteria</taxon>
        <taxon>Pseudomonadales</taxon>
        <taxon>Pseudomonadaceae</taxon>
        <taxon>Pseudomonas</taxon>
    </lineage>
</organism>
<feature type="transmembrane region" description="Helical" evidence="1">
    <location>
        <begin position="17"/>
        <end position="36"/>
    </location>
</feature>
<dbReference type="EMBL" id="CABVII010000011">
    <property type="protein sequence ID" value="VVP01644.1"/>
    <property type="molecule type" value="Genomic_DNA"/>
</dbReference>
<sequence>MKDSKAPKESLWNSLEFAKIVVGILTPAAIFYFTLLDNQRQTEQSESKASVVRQETQERERFVQVTKLRIALWSEISPLMNDLYCYFLYVGHWKEIAPEQVIATKRKLDRLISSNRPFFSPDFLKKYDAFMSSAFKTGTGWGEDAKLRSRPIRVQDKGREQMFERKDAKFFYNFVDNAEAIHIAYYDWLAYAAKEMDLVVEQPSKPGVPPQTGTNKGN</sequence>
<keyword evidence="1" id="KW-1133">Transmembrane helix</keyword>